<comment type="similarity">
    <text evidence="3 11">Belongs to the peptidase M20B family.</text>
</comment>
<feature type="binding site" evidence="11 13">
    <location>
        <position position="146"/>
    </location>
    <ligand>
        <name>Zn(2+)</name>
        <dbReference type="ChEBI" id="CHEBI:29105"/>
        <label>1</label>
    </ligand>
</feature>
<feature type="active site" evidence="11 12">
    <location>
        <position position="86"/>
    </location>
</feature>
<dbReference type="PROSITE" id="PS00759">
    <property type="entry name" value="ARGE_DAPE_CPG2_2"/>
    <property type="match status" value="1"/>
</dbReference>
<evidence type="ECO:0000256" key="12">
    <source>
        <dbReference type="PIRSR" id="PIRSR037215-1"/>
    </source>
</evidence>
<dbReference type="InterPro" id="IPR010161">
    <property type="entry name" value="Peptidase_M20B"/>
</dbReference>
<dbReference type="PROSITE" id="PS00758">
    <property type="entry name" value="ARGE_DAPE_CPG2_1"/>
    <property type="match status" value="1"/>
</dbReference>
<dbReference type="SUPFAM" id="SSF55031">
    <property type="entry name" value="Bacterial exopeptidase dimerisation domain"/>
    <property type="match status" value="1"/>
</dbReference>
<organism evidence="15 16">
    <name type="scientific">Liquorilactobacillus oeni DSM 19972</name>
    <dbReference type="NCBI Taxonomy" id="1423777"/>
    <lineage>
        <taxon>Bacteria</taxon>
        <taxon>Bacillati</taxon>
        <taxon>Bacillota</taxon>
        <taxon>Bacilli</taxon>
        <taxon>Lactobacillales</taxon>
        <taxon>Lactobacillaceae</taxon>
        <taxon>Liquorilactobacillus</taxon>
    </lineage>
</organism>
<dbReference type="InterPro" id="IPR001261">
    <property type="entry name" value="ArgE/DapE_CS"/>
</dbReference>
<keyword evidence="9 11" id="KW-0862">Zinc</keyword>
<feature type="domain" description="Peptidase M20 dimerisation" evidence="14">
    <location>
        <begin position="212"/>
        <end position="314"/>
    </location>
</feature>
<dbReference type="EMBL" id="AZEH01000039">
    <property type="protein sequence ID" value="KRL04323.1"/>
    <property type="molecule type" value="Genomic_DNA"/>
</dbReference>
<evidence type="ECO:0000256" key="10">
    <source>
        <dbReference type="ARBA" id="ARBA00023049"/>
    </source>
</evidence>
<evidence type="ECO:0000256" key="7">
    <source>
        <dbReference type="ARBA" id="ARBA00022723"/>
    </source>
</evidence>
<dbReference type="NCBIfam" id="NF009920">
    <property type="entry name" value="PRK13381.1"/>
    <property type="match status" value="1"/>
</dbReference>
<dbReference type="GO" id="GO:0043171">
    <property type="term" value="P:peptide catabolic process"/>
    <property type="evidence" value="ECO:0007669"/>
    <property type="project" value="UniProtKB-UniRule"/>
</dbReference>
<dbReference type="PIRSF" id="PIRSF037215">
    <property type="entry name" value="Peptidase_M20B"/>
    <property type="match status" value="1"/>
</dbReference>
<evidence type="ECO:0000256" key="3">
    <source>
        <dbReference type="ARBA" id="ARBA00009692"/>
    </source>
</evidence>
<evidence type="ECO:0000259" key="14">
    <source>
        <dbReference type="Pfam" id="PF07687"/>
    </source>
</evidence>
<dbReference type="InterPro" id="IPR002933">
    <property type="entry name" value="Peptidase_M20"/>
</dbReference>
<dbReference type="GO" id="GO:0045148">
    <property type="term" value="F:tripeptide aminopeptidase activity"/>
    <property type="evidence" value="ECO:0007669"/>
    <property type="project" value="UniProtKB-UniRule"/>
</dbReference>
<keyword evidence="16" id="KW-1185">Reference proteome</keyword>
<protein>
    <recommendedName>
        <fullName evidence="11">Peptidase T</fullName>
        <ecNumber evidence="11">3.4.11.4</ecNumber>
    </recommendedName>
    <alternativeName>
        <fullName evidence="11">Aminotripeptidase</fullName>
        <shortName evidence="11">Tripeptidase</shortName>
    </alternativeName>
    <alternativeName>
        <fullName evidence="11">Tripeptide aminopeptidase</fullName>
    </alternativeName>
</protein>
<evidence type="ECO:0000256" key="13">
    <source>
        <dbReference type="PIRSR" id="PIRSR037215-2"/>
    </source>
</evidence>
<accession>A0A0R1MIP5</accession>
<evidence type="ECO:0000256" key="4">
    <source>
        <dbReference type="ARBA" id="ARBA00022438"/>
    </source>
</evidence>
<dbReference type="PANTHER" id="PTHR42994">
    <property type="entry name" value="PEPTIDASE T"/>
    <property type="match status" value="1"/>
</dbReference>
<dbReference type="Pfam" id="PF01546">
    <property type="entry name" value="Peptidase_M20"/>
    <property type="match status" value="1"/>
</dbReference>
<dbReference type="GO" id="GO:0008270">
    <property type="term" value="F:zinc ion binding"/>
    <property type="evidence" value="ECO:0007669"/>
    <property type="project" value="UniProtKB-UniRule"/>
</dbReference>
<dbReference type="Gene3D" id="3.40.630.10">
    <property type="entry name" value="Zn peptidases"/>
    <property type="match status" value="1"/>
</dbReference>
<keyword evidence="7 11" id="KW-0479">Metal-binding</keyword>
<dbReference type="InterPro" id="IPR011650">
    <property type="entry name" value="Peptidase_M20_dimer"/>
</dbReference>
<dbReference type="Proteomes" id="UP000051686">
    <property type="component" value="Unassembled WGS sequence"/>
</dbReference>
<sequence length="415" mass="45999">MAKYTKLVPRFIAYAKEETRSDENSQTIPSTRSQVEFGKKIAAQLKGIGLEKVHLSEKSGYVFAVLPSNLESNAEVKKIGFIAHMDTADFNAKDVNPQIVKNYDGKSVIKLGNGHYELNPQEFPNLKDYKGHDLITTDGNTLLGADDKSGVAEIITAVEYLTEHPEIKHGEIEIGIGPDEEIGTGADRFDIADFGAQIAYTVDGGPLGELEYETFNAAQAKLKIKGKNVHPATAKGVMVNALQLAVDFHEQLPSNEVPEKTDGRQGFFHLVQLNGTVDEAELVYIIRDHDRAKFEARKQLFREIAAKMNNAAGQKRLMLDLKDQYYNMRTVIEKDMTVVELAKRAMKNLEIEPVIYPVRGGTDGSKISFMGLPTPNLFAGGENMHSRFEFVSVQVMEKAVDVILEIIKIAADQNN</sequence>
<dbReference type="EC" id="3.4.11.4" evidence="11"/>
<dbReference type="GO" id="GO:0008237">
    <property type="term" value="F:metallopeptidase activity"/>
    <property type="evidence" value="ECO:0007669"/>
    <property type="project" value="UniProtKB-KW"/>
</dbReference>
<dbReference type="CDD" id="cd03892">
    <property type="entry name" value="M20_peptT"/>
    <property type="match status" value="1"/>
</dbReference>
<evidence type="ECO:0000256" key="2">
    <source>
        <dbReference type="ARBA" id="ARBA00004496"/>
    </source>
</evidence>
<dbReference type="InterPro" id="IPR036264">
    <property type="entry name" value="Bact_exopeptidase_dim_dom"/>
</dbReference>
<dbReference type="STRING" id="1423777.FD46_GL001448"/>
<reference evidence="15 16" key="1">
    <citation type="journal article" date="2015" name="Genome Announc.">
        <title>Expanding the biotechnology potential of lactobacilli through comparative genomics of 213 strains and associated genera.</title>
        <authorList>
            <person name="Sun Z."/>
            <person name="Harris H.M."/>
            <person name="McCann A."/>
            <person name="Guo C."/>
            <person name="Argimon S."/>
            <person name="Zhang W."/>
            <person name="Yang X."/>
            <person name="Jeffery I.B."/>
            <person name="Cooney J.C."/>
            <person name="Kagawa T.F."/>
            <person name="Liu W."/>
            <person name="Song Y."/>
            <person name="Salvetti E."/>
            <person name="Wrobel A."/>
            <person name="Rasinkangas P."/>
            <person name="Parkhill J."/>
            <person name="Rea M.C."/>
            <person name="O'Sullivan O."/>
            <person name="Ritari J."/>
            <person name="Douillard F.P."/>
            <person name="Paul Ross R."/>
            <person name="Yang R."/>
            <person name="Briner A.E."/>
            <person name="Felis G.E."/>
            <person name="de Vos W.M."/>
            <person name="Barrangou R."/>
            <person name="Klaenhammer T.R."/>
            <person name="Caufield P.W."/>
            <person name="Cui Y."/>
            <person name="Zhang H."/>
            <person name="O'Toole P.W."/>
        </authorList>
    </citation>
    <scope>NUCLEOTIDE SEQUENCE [LARGE SCALE GENOMIC DNA]</scope>
    <source>
        <strain evidence="15 16">DSM 19972</strain>
    </source>
</reference>
<evidence type="ECO:0000256" key="5">
    <source>
        <dbReference type="ARBA" id="ARBA00022490"/>
    </source>
</evidence>
<name>A0A0R1MIP5_9LACO</name>
<feature type="binding site" evidence="11 13">
    <location>
        <position position="385"/>
    </location>
    <ligand>
        <name>Zn(2+)</name>
        <dbReference type="ChEBI" id="CHEBI:29105"/>
        <label>2</label>
    </ligand>
</feature>
<dbReference type="RefSeq" id="WP_057896301.1">
    <property type="nucleotide sequence ID" value="NZ_AZEH01000039.1"/>
</dbReference>
<dbReference type="GO" id="GO:0006508">
    <property type="term" value="P:proteolysis"/>
    <property type="evidence" value="ECO:0007669"/>
    <property type="project" value="UniProtKB-UniRule"/>
</dbReference>
<feature type="binding site" evidence="11 13">
    <location>
        <position position="203"/>
    </location>
    <ligand>
        <name>Zn(2+)</name>
        <dbReference type="ChEBI" id="CHEBI:29105"/>
        <label>1</label>
    </ligand>
</feature>
<keyword evidence="4 11" id="KW-0031">Aminopeptidase</keyword>
<dbReference type="OrthoDB" id="9804934at2"/>
<evidence type="ECO:0000313" key="15">
    <source>
        <dbReference type="EMBL" id="KRL04323.1"/>
    </source>
</evidence>
<keyword evidence="8 11" id="KW-0378">Hydrolase</keyword>
<dbReference type="HAMAP" id="MF_00550">
    <property type="entry name" value="Aminopeptidase_M20"/>
    <property type="match status" value="1"/>
</dbReference>
<dbReference type="NCBIfam" id="NF003976">
    <property type="entry name" value="PRK05469.1"/>
    <property type="match status" value="1"/>
</dbReference>
<comment type="catalytic activity">
    <reaction evidence="1 11">
        <text>Release of the N-terminal residue from a tripeptide.</text>
        <dbReference type="EC" id="3.4.11.4"/>
    </reaction>
</comment>
<dbReference type="PANTHER" id="PTHR42994:SF1">
    <property type="entry name" value="PEPTIDASE T"/>
    <property type="match status" value="1"/>
</dbReference>
<dbReference type="Pfam" id="PF07687">
    <property type="entry name" value="M20_dimer"/>
    <property type="match status" value="1"/>
</dbReference>
<comment type="function">
    <text evidence="11">Cleaves the N-terminal amino acid of tripeptides.</text>
</comment>
<keyword evidence="6 11" id="KW-0645">Protease</keyword>
<evidence type="ECO:0000313" key="16">
    <source>
        <dbReference type="Proteomes" id="UP000051686"/>
    </source>
</evidence>
<dbReference type="GO" id="GO:0005829">
    <property type="term" value="C:cytosol"/>
    <property type="evidence" value="ECO:0007669"/>
    <property type="project" value="TreeGrafter"/>
</dbReference>
<comment type="caution">
    <text evidence="15">The sequence shown here is derived from an EMBL/GenBank/DDBJ whole genome shotgun (WGS) entry which is preliminary data.</text>
</comment>
<feature type="binding site" evidence="11 13">
    <location>
        <position position="146"/>
    </location>
    <ligand>
        <name>Zn(2+)</name>
        <dbReference type="ChEBI" id="CHEBI:29105"/>
        <label>2</label>
    </ligand>
</feature>
<dbReference type="AlphaFoldDB" id="A0A0R1MIP5"/>
<evidence type="ECO:0000256" key="1">
    <source>
        <dbReference type="ARBA" id="ARBA00000870"/>
    </source>
</evidence>
<dbReference type="NCBIfam" id="TIGR01882">
    <property type="entry name" value="peptidase-T"/>
    <property type="match status" value="1"/>
</dbReference>
<evidence type="ECO:0000256" key="9">
    <source>
        <dbReference type="ARBA" id="ARBA00022833"/>
    </source>
</evidence>
<evidence type="ECO:0000256" key="11">
    <source>
        <dbReference type="HAMAP-Rule" id="MF_00550"/>
    </source>
</evidence>
<evidence type="ECO:0000256" key="6">
    <source>
        <dbReference type="ARBA" id="ARBA00022670"/>
    </source>
</evidence>
<feature type="active site" description="Proton acceptor" evidence="11 12">
    <location>
        <position position="180"/>
    </location>
</feature>
<keyword evidence="5 11" id="KW-0963">Cytoplasm</keyword>
<evidence type="ECO:0000256" key="8">
    <source>
        <dbReference type="ARBA" id="ARBA00022801"/>
    </source>
</evidence>
<proteinExistence type="inferred from homology"/>
<feature type="binding site" evidence="11 13">
    <location>
        <position position="181"/>
    </location>
    <ligand>
        <name>Zn(2+)</name>
        <dbReference type="ChEBI" id="CHEBI:29105"/>
        <label>2</label>
    </ligand>
</feature>
<dbReference type="FunFam" id="3.30.70.360:FF:000002">
    <property type="entry name" value="Peptidase T"/>
    <property type="match status" value="1"/>
</dbReference>
<gene>
    <name evidence="11" type="primary">pepT</name>
    <name evidence="15" type="ORF">FD46_GL001448</name>
</gene>
<dbReference type="PATRIC" id="fig|1423777.3.peg.1497"/>
<keyword evidence="10 11" id="KW-0482">Metalloprotease</keyword>
<dbReference type="SUPFAM" id="SSF53187">
    <property type="entry name" value="Zn-dependent exopeptidases"/>
    <property type="match status" value="1"/>
</dbReference>
<dbReference type="Gene3D" id="3.30.70.360">
    <property type="match status" value="1"/>
</dbReference>
<comment type="cofactor">
    <cofactor evidence="11 13">
        <name>Zn(2+)</name>
        <dbReference type="ChEBI" id="CHEBI:29105"/>
    </cofactor>
    <text evidence="11 13">Binds 2 Zn(2+) ions per subunit.</text>
</comment>
<comment type="subcellular location">
    <subcellularLocation>
        <location evidence="2 11">Cytoplasm</location>
    </subcellularLocation>
</comment>
<feature type="binding site" evidence="11 13">
    <location>
        <position position="84"/>
    </location>
    <ligand>
        <name>Zn(2+)</name>
        <dbReference type="ChEBI" id="CHEBI:29105"/>
        <label>1</label>
    </ligand>
</feature>